<organism evidence="9 10">
    <name type="scientific">Mucilaginibacter gotjawali</name>
    <dbReference type="NCBI Taxonomy" id="1550579"/>
    <lineage>
        <taxon>Bacteria</taxon>
        <taxon>Pseudomonadati</taxon>
        <taxon>Bacteroidota</taxon>
        <taxon>Sphingobacteriia</taxon>
        <taxon>Sphingobacteriales</taxon>
        <taxon>Sphingobacteriaceae</taxon>
        <taxon>Mucilaginibacter</taxon>
    </lineage>
</organism>
<dbReference type="Pfam" id="PF01479">
    <property type="entry name" value="S4"/>
    <property type="match status" value="1"/>
</dbReference>
<dbReference type="SMART" id="SM01390">
    <property type="entry name" value="Ribosomal_S4"/>
    <property type="match status" value="1"/>
</dbReference>
<evidence type="ECO:0000256" key="7">
    <source>
        <dbReference type="HAMAP-Rule" id="MF_01306"/>
    </source>
</evidence>
<dbReference type="GO" id="GO:0019843">
    <property type="term" value="F:rRNA binding"/>
    <property type="evidence" value="ECO:0007669"/>
    <property type="project" value="UniProtKB-UniRule"/>
</dbReference>
<dbReference type="SUPFAM" id="SSF55174">
    <property type="entry name" value="Alpha-L RNA-binding motif"/>
    <property type="match status" value="1"/>
</dbReference>
<dbReference type="Pfam" id="PF00163">
    <property type="entry name" value="Ribosomal_S4"/>
    <property type="match status" value="1"/>
</dbReference>
<dbReference type="KEGG" id="mgot:MgSA37_01054"/>
<dbReference type="InterPro" id="IPR022801">
    <property type="entry name" value="Ribosomal_uS4"/>
</dbReference>
<dbReference type="InterPro" id="IPR002942">
    <property type="entry name" value="S4_RNA-bd"/>
</dbReference>
<name>A0A110B197_9SPHI</name>
<dbReference type="SMART" id="SM00363">
    <property type="entry name" value="S4"/>
    <property type="match status" value="1"/>
</dbReference>
<evidence type="ECO:0000313" key="9">
    <source>
        <dbReference type="EMBL" id="BAU52890.1"/>
    </source>
</evidence>
<reference evidence="9 10" key="1">
    <citation type="submission" date="2015-12" db="EMBL/GenBank/DDBJ databases">
        <title>Genome sequence of Mucilaginibacter gotjawali.</title>
        <authorList>
            <person name="Lee J.S."/>
            <person name="Lee K.C."/>
            <person name="Kim K.K."/>
            <person name="Lee B.W."/>
        </authorList>
    </citation>
    <scope>NUCLEOTIDE SEQUENCE [LARGE SCALE GENOMIC DNA]</scope>
    <source>
        <strain evidence="9 10">SA3-7</strain>
    </source>
</reference>
<dbReference type="CDD" id="cd00165">
    <property type="entry name" value="S4"/>
    <property type="match status" value="1"/>
</dbReference>
<comment type="subunit">
    <text evidence="7">Part of the 30S ribosomal subunit. Contacts protein S5. The interaction surface between S4 and S5 is involved in control of translational fidelity.</text>
</comment>
<dbReference type="Proteomes" id="UP000218263">
    <property type="component" value="Chromosome"/>
</dbReference>
<keyword evidence="10" id="KW-1185">Reference proteome</keyword>
<sequence>MARYTGPKSKIARRFREPIFGPDKALERKNYPPGMHGVSKRRGKQSEYSTQLMEKQKVKYTYGVLERQFENLFHRASAREGITGENLLKLLEARLDNAVYRLGIAPTRSGARQLVGHKHITVNGEVVNIASYTLRAGDVIAVREKSKTLEAITHSVAGRKINKHSWLEWDAANLTGKFLNYPNRDEIPENIKENLIVELYSK</sequence>
<dbReference type="GO" id="GO:0042274">
    <property type="term" value="P:ribosomal small subunit biogenesis"/>
    <property type="evidence" value="ECO:0007669"/>
    <property type="project" value="TreeGrafter"/>
</dbReference>
<comment type="similarity">
    <text evidence="1 7 8">Belongs to the universal ribosomal protein uS4 family.</text>
</comment>
<dbReference type="Gene3D" id="3.10.290.10">
    <property type="entry name" value="RNA-binding S4 domain"/>
    <property type="match status" value="1"/>
</dbReference>
<dbReference type="OrthoDB" id="9803672at2"/>
<evidence type="ECO:0000256" key="5">
    <source>
        <dbReference type="ARBA" id="ARBA00023274"/>
    </source>
</evidence>
<evidence type="ECO:0000313" key="10">
    <source>
        <dbReference type="Proteomes" id="UP000218263"/>
    </source>
</evidence>
<evidence type="ECO:0000256" key="8">
    <source>
        <dbReference type="RuleBase" id="RU003699"/>
    </source>
</evidence>
<keyword evidence="5 7" id="KW-0687">Ribonucleoprotein</keyword>
<comment type="function">
    <text evidence="7">With S5 and S12 plays an important role in translational accuracy.</text>
</comment>
<dbReference type="GO" id="GO:0006412">
    <property type="term" value="P:translation"/>
    <property type="evidence" value="ECO:0007669"/>
    <property type="project" value="UniProtKB-UniRule"/>
</dbReference>
<keyword evidence="2 7" id="KW-0699">rRNA-binding</keyword>
<dbReference type="InterPro" id="IPR036986">
    <property type="entry name" value="S4_RNA-bd_sf"/>
</dbReference>
<dbReference type="RefSeq" id="WP_096350155.1">
    <property type="nucleotide sequence ID" value="NZ_AP017313.1"/>
</dbReference>
<dbReference type="InterPro" id="IPR001912">
    <property type="entry name" value="Ribosomal_uS4_N"/>
</dbReference>
<evidence type="ECO:0000256" key="4">
    <source>
        <dbReference type="ARBA" id="ARBA00022980"/>
    </source>
</evidence>
<dbReference type="PROSITE" id="PS00632">
    <property type="entry name" value="RIBOSOMAL_S4"/>
    <property type="match status" value="1"/>
</dbReference>
<dbReference type="PROSITE" id="PS50889">
    <property type="entry name" value="S4"/>
    <property type="match status" value="1"/>
</dbReference>
<dbReference type="InterPro" id="IPR005709">
    <property type="entry name" value="Ribosomal_uS4_bac-type"/>
</dbReference>
<dbReference type="NCBIfam" id="TIGR01017">
    <property type="entry name" value="rpsD_bact"/>
    <property type="match status" value="1"/>
</dbReference>
<protein>
    <recommendedName>
        <fullName evidence="6 7">Small ribosomal subunit protein uS4</fullName>
    </recommendedName>
</protein>
<dbReference type="NCBIfam" id="NF003717">
    <property type="entry name" value="PRK05327.1"/>
    <property type="match status" value="1"/>
</dbReference>
<dbReference type="AlphaFoldDB" id="A0A110B197"/>
<comment type="function">
    <text evidence="7">One of the primary rRNA binding proteins, it binds directly to 16S rRNA where it nucleates assembly of the body of the 30S subunit.</text>
</comment>
<dbReference type="HAMAP" id="MF_01306_B">
    <property type="entry name" value="Ribosomal_uS4_B"/>
    <property type="match status" value="1"/>
</dbReference>
<dbReference type="EMBL" id="AP017313">
    <property type="protein sequence ID" value="BAU52890.1"/>
    <property type="molecule type" value="Genomic_DNA"/>
</dbReference>
<dbReference type="GO" id="GO:0003735">
    <property type="term" value="F:structural constituent of ribosome"/>
    <property type="evidence" value="ECO:0007669"/>
    <property type="project" value="InterPro"/>
</dbReference>
<evidence type="ECO:0000256" key="3">
    <source>
        <dbReference type="ARBA" id="ARBA00022884"/>
    </source>
</evidence>
<evidence type="ECO:0000256" key="6">
    <source>
        <dbReference type="ARBA" id="ARBA00035254"/>
    </source>
</evidence>
<keyword evidence="3 7" id="KW-0694">RNA-binding</keyword>
<gene>
    <name evidence="7 9" type="primary">rpsD</name>
    <name evidence="9" type="ORF">MgSA37_01054</name>
</gene>
<dbReference type="PANTHER" id="PTHR11831">
    <property type="entry name" value="30S 40S RIBOSOMAL PROTEIN"/>
    <property type="match status" value="1"/>
</dbReference>
<keyword evidence="4 7" id="KW-0689">Ribosomal protein</keyword>
<dbReference type="Gene3D" id="1.10.1050.10">
    <property type="entry name" value="Ribosomal Protein S4 Delta 41, Chain A, domain 1"/>
    <property type="match status" value="1"/>
</dbReference>
<evidence type="ECO:0000256" key="2">
    <source>
        <dbReference type="ARBA" id="ARBA00022730"/>
    </source>
</evidence>
<dbReference type="InterPro" id="IPR018079">
    <property type="entry name" value="Ribosomal_uS4_CS"/>
</dbReference>
<evidence type="ECO:0000256" key="1">
    <source>
        <dbReference type="ARBA" id="ARBA00007465"/>
    </source>
</evidence>
<dbReference type="GO" id="GO:0015935">
    <property type="term" value="C:small ribosomal subunit"/>
    <property type="evidence" value="ECO:0007669"/>
    <property type="project" value="InterPro"/>
</dbReference>
<dbReference type="PANTHER" id="PTHR11831:SF4">
    <property type="entry name" value="SMALL RIBOSOMAL SUBUNIT PROTEIN US4M"/>
    <property type="match status" value="1"/>
</dbReference>
<dbReference type="FunFam" id="3.10.290.10:FF:000001">
    <property type="entry name" value="30S ribosomal protein S4"/>
    <property type="match status" value="1"/>
</dbReference>
<proteinExistence type="inferred from homology"/>
<accession>A0A110B197</accession>